<proteinExistence type="predicted"/>
<feature type="transmembrane region" description="Helical" evidence="6">
    <location>
        <begin position="59"/>
        <end position="77"/>
    </location>
</feature>
<evidence type="ECO:0008006" key="9">
    <source>
        <dbReference type="Google" id="ProtNLM"/>
    </source>
</evidence>
<gene>
    <name evidence="7" type="ORF">SAMN05444359_115108</name>
</gene>
<evidence type="ECO:0000256" key="5">
    <source>
        <dbReference type="ARBA" id="ARBA00023136"/>
    </source>
</evidence>
<accession>A0A1H9IRG9</accession>
<dbReference type="EMBL" id="FOFB01000015">
    <property type="protein sequence ID" value="SEQ77128.1"/>
    <property type="molecule type" value="Genomic_DNA"/>
</dbReference>
<feature type="transmembrane region" description="Helical" evidence="6">
    <location>
        <begin position="136"/>
        <end position="161"/>
    </location>
</feature>
<dbReference type="OrthoDB" id="9812094at2"/>
<comment type="subcellular location">
    <subcellularLocation>
        <location evidence="1">Cell membrane</location>
        <topology evidence="1">Multi-pass membrane protein</topology>
    </subcellularLocation>
</comment>
<dbReference type="Pfam" id="PF03706">
    <property type="entry name" value="LPG_synthase_TM"/>
    <property type="match status" value="1"/>
</dbReference>
<organism evidence="7 8">
    <name type="scientific">Neolewinella agarilytica</name>
    <dbReference type="NCBI Taxonomy" id="478744"/>
    <lineage>
        <taxon>Bacteria</taxon>
        <taxon>Pseudomonadati</taxon>
        <taxon>Bacteroidota</taxon>
        <taxon>Saprospiria</taxon>
        <taxon>Saprospirales</taxon>
        <taxon>Lewinellaceae</taxon>
        <taxon>Neolewinella</taxon>
    </lineage>
</organism>
<keyword evidence="2" id="KW-1003">Cell membrane</keyword>
<feature type="transmembrane region" description="Helical" evidence="6">
    <location>
        <begin position="274"/>
        <end position="298"/>
    </location>
</feature>
<name>A0A1H9IRG9_9BACT</name>
<dbReference type="InParanoid" id="A0A1H9IRG9"/>
<dbReference type="Proteomes" id="UP000199021">
    <property type="component" value="Unassembled WGS sequence"/>
</dbReference>
<evidence type="ECO:0000256" key="4">
    <source>
        <dbReference type="ARBA" id="ARBA00022989"/>
    </source>
</evidence>
<dbReference type="NCBIfam" id="TIGR00374">
    <property type="entry name" value="flippase-like domain"/>
    <property type="match status" value="1"/>
</dbReference>
<evidence type="ECO:0000256" key="3">
    <source>
        <dbReference type="ARBA" id="ARBA00022692"/>
    </source>
</evidence>
<evidence type="ECO:0000313" key="7">
    <source>
        <dbReference type="EMBL" id="SEQ77128.1"/>
    </source>
</evidence>
<dbReference type="AlphaFoldDB" id="A0A1H9IRG9"/>
<evidence type="ECO:0000256" key="6">
    <source>
        <dbReference type="SAM" id="Phobius"/>
    </source>
</evidence>
<dbReference type="STRING" id="478744.SAMN05444359_115108"/>
<dbReference type="PANTHER" id="PTHR39087">
    <property type="entry name" value="UPF0104 MEMBRANE PROTEIN MJ1595"/>
    <property type="match status" value="1"/>
</dbReference>
<evidence type="ECO:0000313" key="8">
    <source>
        <dbReference type="Proteomes" id="UP000199021"/>
    </source>
</evidence>
<feature type="transmembrane region" description="Helical" evidence="6">
    <location>
        <begin position="318"/>
        <end position="340"/>
    </location>
</feature>
<dbReference type="RefSeq" id="WP_090169699.1">
    <property type="nucleotide sequence ID" value="NZ_FOFB01000015.1"/>
</dbReference>
<feature type="transmembrane region" description="Helical" evidence="6">
    <location>
        <begin position="182"/>
        <end position="203"/>
    </location>
</feature>
<keyword evidence="8" id="KW-1185">Reference proteome</keyword>
<feature type="transmembrane region" description="Helical" evidence="6">
    <location>
        <begin position="240"/>
        <end position="262"/>
    </location>
</feature>
<feature type="transmembrane region" description="Helical" evidence="6">
    <location>
        <begin position="98"/>
        <end position="116"/>
    </location>
</feature>
<keyword evidence="4 6" id="KW-1133">Transmembrane helix</keyword>
<reference evidence="8" key="1">
    <citation type="submission" date="2016-10" db="EMBL/GenBank/DDBJ databases">
        <authorList>
            <person name="Varghese N."/>
            <person name="Submissions S."/>
        </authorList>
    </citation>
    <scope>NUCLEOTIDE SEQUENCE [LARGE SCALE GENOMIC DNA]</scope>
    <source>
        <strain evidence="8">DSM 24740</strain>
    </source>
</reference>
<protein>
    <recommendedName>
        <fullName evidence="9">Lysylphosphatidylglycerol synthase TM region</fullName>
    </recommendedName>
</protein>
<dbReference type="InterPro" id="IPR022791">
    <property type="entry name" value="L-PG_synthase/AglD"/>
</dbReference>
<dbReference type="GO" id="GO:0005886">
    <property type="term" value="C:plasma membrane"/>
    <property type="evidence" value="ECO:0007669"/>
    <property type="project" value="UniProtKB-SubCell"/>
</dbReference>
<evidence type="ECO:0000256" key="2">
    <source>
        <dbReference type="ARBA" id="ARBA00022475"/>
    </source>
</evidence>
<feature type="transmembrane region" description="Helical" evidence="6">
    <location>
        <begin position="7"/>
        <end position="26"/>
    </location>
</feature>
<evidence type="ECO:0000256" key="1">
    <source>
        <dbReference type="ARBA" id="ARBA00004651"/>
    </source>
</evidence>
<dbReference type="PANTHER" id="PTHR39087:SF2">
    <property type="entry name" value="UPF0104 MEMBRANE PROTEIN MJ1595"/>
    <property type="match status" value="1"/>
</dbReference>
<keyword evidence="5 6" id="KW-0472">Membrane</keyword>
<sequence length="350" mass="38979">MNKSLANALKFLLFVGVGFGILYLMYRSQQAAYLEQCRLDGVPDDQCSLLDKLVDDFKSANPLWLLMTLVAFSLSNLSRAARWNMMLRTFGKTPRLTNAFLTINLGYFANLGFPRLGEVLRPAAMARYEKISLERVIGTVVVGRMVDVIMLLLITGIALLLGREKLWNRAMELADFGDKVDLLRNLAIFGAIAGILILGLLWWQRQRIMDSVIGQKILAIIRGFGEGIQTILKVESPLWFLFHSLNIWLMYILMTYFVILAFSPTAALSIEAALVTFVSGGWGIVIPSPGGMGTYHFLTGEALKLYGIHSLDAFSWANISFFTINIGCNVLIGLIALLALPRINADYEPE</sequence>
<keyword evidence="3 6" id="KW-0812">Transmembrane</keyword>